<dbReference type="KEGG" id="hdf:AArcSl_1662"/>
<evidence type="ECO:0000259" key="2">
    <source>
        <dbReference type="PROSITE" id="PS51186"/>
    </source>
</evidence>
<reference evidence="4" key="1">
    <citation type="submission" date="2017-11" db="EMBL/GenBank/DDBJ databases">
        <title>Phenotypic and genomic properties of facultatively anaerobic sulfur-reducing natronoarchaea from hypersaline soda lakes.</title>
        <authorList>
            <person name="Sorokin D.Y."/>
            <person name="Kublanov I.V."/>
            <person name="Roman P."/>
            <person name="Sinninghe Damste J.S."/>
            <person name="Golyshin P.N."/>
            <person name="Rojo D."/>
            <person name="Ciordia S."/>
            <person name="Mena M.D.C."/>
            <person name="Ferrer M."/>
            <person name="Messina E."/>
            <person name="Smedile F."/>
            <person name="La Spada G."/>
            <person name="La Cono V."/>
            <person name="Yakimov M.M."/>
        </authorList>
    </citation>
    <scope>NUCLEOTIDE SEQUENCE [LARGE SCALE GENOMIC DNA]</scope>
    <source>
        <strain evidence="4">AArc-Sl</strain>
    </source>
</reference>
<sequence>MVSLREASPEDATAMARIQSESLRENADEHYTDEQLAHLAPAEPGAEAIPEDEFTDDSCRPIIAELDGKIVGWGSVHLDENVLAATFVDPDYKRQGVGRTIVEELETIARREGVEVLIVPASLNAVGFYETLGYEKQREIDASGPDTPEIPSIELAKQLS</sequence>
<dbReference type="SUPFAM" id="SSF55729">
    <property type="entry name" value="Acyl-CoA N-acyltransferases (Nat)"/>
    <property type="match status" value="1"/>
</dbReference>
<dbReference type="InterPro" id="IPR000182">
    <property type="entry name" value="GNAT_dom"/>
</dbReference>
<organism evidence="3 4">
    <name type="scientific">Halalkaliarchaeum desulfuricum</name>
    <dbReference type="NCBI Taxonomy" id="2055893"/>
    <lineage>
        <taxon>Archaea</taxon>
        <taxon>Methanobacteriati</taxon>
        <taxon>Methanobacteriota</taxon>
        <taxon>Stenosarchaea group</taxon>
        <taxon>Halobacteria</taxon>
        <taxon>Halobacteriales</taxon>
        <taxon>Haloferacaceae</taxon>
        <taxon>Halalkaliarchaeum</taxon>
    </lineage>
</organism>
<name>A0A343TJL9_9EURY</name>
<dbReference type="Proteomes" id="UP000263012">
    <property type="component" value="Chromosome"/>
</dbReference>
<dbReference type="AlphaFoldDB" id="A0A343TJL9"/>
<gene>
    <name evidence="3" type="ORF">AArcSl_1662</name>
</gene>
<dbReference type="PROSITE" id="PS51186">
    <property type="entry name" value="GNAT"/>
    <property type="match status" value="1"/>
</dbReference>
<dbReference type="InterPro" id="IPR016181">
    <property type="entry name" value="Acyl_CoA_acyltransferase"/>
</dbReference>
<accession>A0A343TJL9</accession>
<dbReference type="GeneID" id="37878016"/>
<evidence type="ECO:0000313" key="3">
    <source>
        <dbReference type="EMBL" id="AUX09291.1"/>
    </source>
</evidence>
<dbReference type="Gene3D" id="3.40.630.30">
    <property type="match status" value="1"/>
</dbReference>
<feature type="region of interest" description="Disordered" evidence="1">
    <location>
        <begin position="140"/>
        <end position="160"/>
    </location>
</feature>
<dbReference type="PANTHER" id="PTHR43451">
    <property type="entry name" value="ACETYLTRANSFERASE (GNAT) FAMILY PROTEIN"/>
    <property type="match status" value="1"/>
</dbReference>
<dbReference type="PANTHER" id="PTHR43451:SF1">
    <property type="entry name" value="ACETYLTRANSFERASE"/>
    <property type="match status" value="1"/>
</dbReference>
<dbReference type="InterPro" id="IPR052564">
    <property type="entry name" value="N-acetyltrans/Recomb-assoc"/>
</dbReference>
<dbReference type="CDD" id="cd04301">
    <property type="entry name" value="NAT_SF"/>
    <property type="match status" value="1"/>
</dbReference>
<keyword evidence="4" id="KW-1185">Reference proteome</keyword>
<evidence type="ECO:0000256" key="1">
    <source>
        <dbReference type="SAM" id="MobiDB-lite"/>
    </source>
</evidence>
<evidence type="ECO:0000313" key="4">
    <source>
        <dbReference type="Proteomes" id="UP000263012"/>
    </source>
</evidence>
<dbReference type="EMBL" id="CP025066">
    <property type="protein sequence ID" value="AUX09291.1"/>
    <property type="molecule type" value="Genomic_DNA"/>
</dbReference>
<dbReference type="GO" id="GO:0016747">
    <property type="term" value="F:acyltransferase activity, transferring groups other than amino-acyl groups"/>
    <property type="evidence" value="ECO:0007669"/>
    <property type="project" value="InterPro"/>
</dbReference>
<feature type="domain" description="N-acetyltransferase" evidence="2">
    <location>
        <begin position="2"/>
        <end position="160"/>
    </location>
</feature>
<dbReference type="RefSeq" id="WP_119817644.1">
    <property type="nucleotide sequence ID" value="NZ_CP025066.1"/>
</dbReference>
<proteinExistence type="predicted"/>
<dbReference type="Pfam" id="PF13673">
    <property type="entry name" value="Acetyltransf_10"/>
    <property type="match status" value="1"/>
</dbReference>
<protein>
    <submittedName>
        <fullName evidence="3">GNAT family acetyltransferase</fullName>
    </submittedName>
</protein>
<keyword evidence="3" id="KW-0808">Transferase</keyword>